<keyword evidence="1" id="KW-0472">Membrane</keyword>
<proteinExistence type="predicted"/>
<feature type="transmembrane region" description="Helical" evidence="1">
    <location>
        <begin position="12"/>
        <end position="32"/>
    </location>
</feature>
<comment type="caution">
    <text evidence="2">The sequence shown here is derived from an EMBL/GenBank/DDBJ whole genome shotgun (WGS) entry which is preliminary data.</text>
</comment>
<accession>A0A1Q3DLG4</accession>
<evidence type="ECO:0000313" key="2">
    <source>
        <dbReference type="EMBL" id="GAV93219.1"/>
    </source>
</evidence>
<dbReference type="EMBL" id="BDLS01000002">
    <property type="protein sequence ID" value="GAV93219.1"/>
    <property type="molecule type" value="Genomic_DNA"/>
</dbReference>
<keyword evidence="1" id="KW-1133">Transmembrane helix</keyword>
<evidence type="ECO:0000256" key="1">
    <source>
        <dbReference type="SAM" id="Phobius"/>
    </source>
</evidence>
<sequence>MTLSEKSSGMTFVKNILAIVLLACVVIISALLGRRSKKVPVLHPEDDGLPTNNVMDGWPSPGIDDGLLDPDIHTIALHLEKDYYVPDK</sequence>
<keyword evidence="1" id="KW-0812">Transmembrane</keyword>
<reference evidence="2" key="1">
    <citation type="submission" date="2017-01" db="EMBL/GenBank/DDBJ databases">
        <title>Draft genome sequence of uncultured bacilliform virus purified from snow crab.</title>
        <authorList>
            <person name="Takano T."/>
        </authorList>
    </citation>
    <scope>NUCLEOTIDE SEQUENCE</scope>
    <source>
        <strain evidence="2">Isolate_1</strain>
    </source>
</reference>
<gene>
    <name evidence="2" type="ORF">SCV_099</name>
</gene>
<protein>
    <submittedName>
        <fullName evidence="2">Uncharacterized protein</fullName>
    </submittedName>
</protein>
<organism evidence="2">
    <name type="scientific">Chionoecetes opilio bacilliform virus</name>
    <dbReference type="NCBI Taxonomy" id="1825681"/>
    <lineage>
        <taxon>Viruses</taxon>
        <taxon>Viruses incertae sedis</taxon>
        <taxon>Naldaviricetes</taxon>
        <taxon>Nimaviridae</taxon>
    </lineage>
</organism>
<name>A0A1Q3DLG4_9VIRU</name>